<dbReference type="Gene3D" id="3.10.350.10">
    <property type="entry name" value="LysM domain"/>
    <property type="match status" value="2"/>
</dbReference>
<dbReference type="CDD" id="cd00118">
    <property type="entry name" value="LysM"/>
    <property type="match status" value="2"/>
</dbReference>
<dbReference type="EMBL" id="CP054257">
    <property type="protein sequence ID" value="QTQ12252.1"/>
    <property type="molecule type" value="Genomic_DNA"/>
</dbReference>
<name>A0A975ICX5_9SPIR</name>
<evidence type="ECO:0000313" key="3">
    <source>
        <dbReference type="Proteomes" id="UP000671995"/>
    </source>
</evidence>
<dbReference type="PANTHER" id="PTHR21666">
    <property type="entry name" value="PEPTIDASE-RELATED"/>
    <property type="match status" value="1"/>
</dbReference>
<dbReference type="InterPro" id="IPR011055">
    <property type="entry name" value="Dup_hybrid_motif"/>
</dbReference>
<dbReference type="PANTHER" id="PTHR21666:SF290">
    <property type="entry name" value="PEPTIDASE M23 DOMAIN PROTEIN"/>
    <property type="match status" value="1"/>
</dbReference>
<dbReference type="InterPro" id="IPR016047">
    <property type="entry name" value="M23ase_b-sheet_dom"/>
</dbReference>
<protein>
    <submittedName>
        <fullName evidence="2">M23 family metallopeptidase</fullName>
    </submittedName>
</protein>
<dbReference type="CDD" id="cd12797">
    <property type="entry name" value="M23_peptidase"/>
    <property type="match status" value="1"/>
</dbReference>
<dbReference type="InterPro" id="IPR018392">
    <property type="entry name" value="LysM"/>
</dbReference>
<dbReference type="SMART" id="SM00257">
    <property type="entry name" value="LysM"/>
    <property type="match status" value="2"/>
</dbReference>
<dbReference type="InterPro" id="IPR036779">
    <property type="entry name" value="LysM_dom_sf"/>
</dbReference>
<evidence type="ECO:0000313" key="2">
    <source>
        <dbReference type="EMBL" id="QTQ12252.1"/>
    </source>
</evidence>
<dbReference type="PROSITE" id="PS51782">
    <property type="entry name" value="LYSM"/>
    <property type="match status" value="2"/>
</dbReference>
<feature type="domain" description="LysM" evidence="1">
    <location>
        <begin position="173"/>
        <end position="218"/>
    </location>
</feature>
<dbReference type="Gene3D" id="2.70.70.10">
    <property type="entry name" value="Glucose Permease (Domain IIA)"/>
    <property type="match status" value="1"/>
</dbReference>
<dbReference type="SUPFAM" id="SSF54106">
    <property type="entry name" value="LysM domain"/>
    <property type="match status" value="2"/>
</dbReference>
<dbReference type="SUPFAM" id="SSF51261">
    <property type="entry name" value="Duplicated hybrid motif"/>
    <property type="match status" value="1"/>
</dbReference>
<dbReference type="Proteomes" id="UP000671995">
    <property type="component" value="Chromosome"/>
</dbReference>
<dbReference type="Pfam" id="PF01551">
    <property type="entry name" value="Peptidase_M23"/>
    <property type="match status" value="1"/>
</dbReference>
<dbReference type="AlphaFoldDB" id="A0A975ICX5"/>
<accession>A0A975ICX5</accession>
<feature type="domain" description="LysM" evidence="1">
    <location>
        <begin position="224"/>
        <end position="267"/>
    </location>
</feature>
<reference evidence="2" key="2">
    <citation type="journal article" date="2021" name="Microbiol. Resour. Announc.">
        <title>Complete Genome Sequences of Three Human Oral Treponema parvum Isolates.</title>
        <authorList>
            <person name="Zeng H."/>
            <person name="Watt R.M."/>
        </authorList>
    </citation>
    <scope>NUCLEOTIDE SEQUENCE</scope>
    <source>
        <strain evidence="2">ATCC 700773</strain>
    </source>
</reference>
<sequence length="412" mass="45459">MEIINCAVSNRHGPGRFFNTLAFIRPICADLPKFFYARSKKFSTEQKTFSANVAAFRVPSFRAKQEFSFRGFLINIGDLADALVRNLHLIALLLCCIVIPYAVKTASSYLSSFANPLVLEDVPAEELEILNKIMADFALERSNEFDENGDVLNADGFSYSPSEINFRQPVSYRTYVVQSGDTILGITRRFGLSNISTLIAVNDIANVRRLRFGQKLVIPSMDGLVHTVKSGDSLNALSVQYHVPVEDLLDVNDLESHNLLIGAKLFIPGAKLSSDAIRLAMGEMFIYPLKGKWRRTSLFGFRSDPFTGVRSFHTGLDMAMPTGSPVYASMSGKVAAVGFTNVYGNYIIINHGNGYQTLYAHLSRSLAKTGDRIDQGEKIGLVGSTGYSTGPHLHFTVYKNGKLVDPLTVLKN</sequence>
<dbReference type="Pfam" id="PF01476">
    <property type="entry name" value="LysM"/>
    <property type="match status" value="2"/>
</dbReference>
<proteinExistence type="predicted"/>
<dbReference type="GO" id="GO:0004222">
    <property type="term" value="F:metalloendopeptidase activity"/>
    <property type="evidence" value="ECO:0007669"/>
    <property type="project" value="TreeGrafter"/>
</dbReference>
<dbReference type="InterPro" id="IPR050570">
    <property type="entry name" value="Cell_wall_metabolism_enzyme"/>
</dbReference>
<gene>
    <name evidence="2" type="ORF">HRI96_08610</name>
</gene>
<organism evidence="2 3">
    <name type="scientific">Treponema parvum</name>
    <dbReference type="NCBI Taxonomy" id="138851"/>
    <lineage>
        <taxon>Bacteria</taxon>
        <taxon>Pseudomonadati</taxon>
        <taxon>Spirochaetota</taxon>
        <taxon>Spirochaetia</taxon>
        <taxon>Spirochaetales</taxon>
        <taxon>Treponemataceae</taxon>
        <taxon>Treponema</taxon>
    </lineage>
</organism>
<evidence type="ECO:0000259" key="1">
    <source>
        <dbReference type="PROSITE" id="PS51782"/>
    </source>
</evidence>
<reference evidence="2" key="1">
    <citation type="submission" date="2020-05" db="EMBL/GenBank/DDBJ databases">
        <authorList>
            <person name="Zeng H."/>
            <person name="Chan Y.K."/>
            <person name="Watt R.M."/>
        </authorList>
    </citation>
    <scope>NUCLEOTIDE SEQUENCE</scope>
    <source>
        <strain evidence="2">ATCC 700773</strain>
    </source>
</reference>